<evidence type="ECO:0000256" key="4">
    <source>
        <dbReference type="SAM" id="MobiDB-lite"/>
    </source>
</evidence>
<dbReference type="GO" id="GO:0003743">
    <property type="term" value="F:translation initiation factor activity"/>
    <property type="evidence" value="ECO:0007669"/>
    <property type="project" value="UniProtKB-KW"/>
</dbReference>
<dbReference type="EMBL" id="MTSL01000220">
    <property type="protein sequence ID" value="PJF16447.1"/>
    <property type="molecule type" value="Genomic_DNA"/>
</dbReference>
<dbReference type="PANTHER" id="PTHR13097">
    <property type="entry name" value="TRANSCRIPTION INITIATION FACTOR IIE, ALPHA SUBUNIT"/>
    <property type="match status" value="1"/>
</dbReference>
<comment type="similarity">
    <text evidence="1">Belongs to the TFIIE alpha subunit family.</text>
</comment>
<evidence type="ECO:0000313" key="6">
    <source>
        <dbReference type="EMBL" id="PJF16447.1"/>
    </source>
</evidence>
<reference evidence="6 7" key="1">
    <citation type="submission" date="2016-10" db="EMBL/GenBank/DDBJ databases">
        <title>The genome of Paramicrosporidium saccamoebae is the missing link in understanding Cryptomycota and Microsporidia evolution.</title>
        <authorList>
            <person name="Quandt C.A."/>
            <person name="Beaudet D."/>
            <person name="Corsaro D."/>
            <person name="Michel R."/>
            <person name="Corradi N."/>
            <person name="James T."/>
        </authorList>
    </citation>
    <scope>NUCLEOTIDE SEQUENCE [LARGE SCALE GENOMIC DNA]</scope>
    <source>
        <strain evidence="6 7">KSL3</strain>
    </source>
</reference>
<comment type="caution">
    <text evidence="6">The sequence shown here is derived from an EMBL/GenBank/DDBJ whole genome shotgun (WGS) entry which is preliminary data.</text>
</comment>
<feature type="region of interest" description="Disordered" evidence="4">
    <location>
        <begin position="298"/>
        <end position="317"/>
    </location>
</feature>
<dbReference type="Gene3D" id="3.30.40.10">
    <property type="entry name" value="Zinc/RING finger domain, C3HC4 (zinc finger)"/>
    <property type="match status" value="1"/>
</dbReference>
<sequence>MYRAWCSCSNLYRISDEGAAERMQLMVKDVGKIAARLKEDRLIKSEVRLESRGLDERPFNRTFYYIDLAIFADVVKYRLHMMRKTLEDRVKNDVNEKGYHCVRCNRTYSVMDVGKLFNPTTNEFHCEVCSAELQSVDQSMLSADSGRQSKLIEQTNHILRLLRRIDEVQIPRFDPIEYLKARDSIDLQVTSPKDSISDVLSTSGKSVELRVAGADAKEKELQVEILSTSVPESETRHEMPVWHTHSTVTGQQVKGSVVSIASPESISSTLAASKETMDYVKYYEAAQMNPMSLPKKSRTEMTVPESPKLVQTGTLKSSPTDAKIAMTTDLTTNVPTDVTKDVTTDVTKDATTSLQSPMVSVQGVLKPLRNVTDDDKNNMTEEEYHKYYEAYMALDLE</sequence>
<dbReference type="STRING" id="1246581.A0A2H9TF91"/>
<keyword evidence="2" id="KW-0805">Transcription regulation</keyword>
<evidence type="ECO:0000313" key="7">
    <source>
        <dbReference type="Proteomes" id="UP000240830"/>
    </source>
</evidence>
<dbReference type="PROSITE" id="PS51344">
    <property type="entry name" value="HTH_TFE_IIE"/>
    <property type="match status" value="1"/>
</dbReference>
<dbReference type="SMART" id="SM00531">
    <property type="entry name" value="TFIIE"/>
    <property type="match status" value="1"/>
</dbReference>
<dbReference type="SUPFAM" id="SSF57783">
    <property type="entry name" value="Zinc beta-ribbon"/>
    <property type="match status" value="1"/>
</dbReference>
<dbReference type="GO" id="GO:0005673">
    <property type="term" value="C:transcription factor TFIIE complex"/>
    <property type="evidence" value="ECO:0007669"/>
    <property type="project" value="TreeGrafter"/>
</dbReference>
<keyword evidence="3" id="KW-0804">Transcription</keyword>
<proteinExistence type="inferred from homology"/>
<protein>
    <submittedName>
        <fullName evidence="6">Transcription initiation factor IIE subunit alpha</fullName>
    </submittedName>
</protein>
<dbReference type="AlphaFoldDB" id="A0A2H9TF91"/>
<dbReference type="PANTHER" id="PTHR13097:SF7">
    <property type="entry name" value="GENERAL TRANSCRIPTION FACTOR IIE SUBUNIT 1"/>
    <property type="match status" value="1"/>
</dbReference>
<keyword evidence="7" id="KW-1185">Reference proteome</keyword>
<evidence type="ECO:0000259" key="5">
    <source>
        <dbReference type="PROSITE" id="PS51344"/>
    </source>
</evidence>
<accession>A0A2H9TF91</accession>
<keyword evidence="6" id="KW-0648">Protein biosynthesis</keyword>
<evidence type="ECO:0000256" key="2">
    <source>
        <dbReference type="ARBA" id="ARBA00023015"/>
    </source>
</evidence>
<evidence type="ECO:0000256" key="3">
    <source>
        <dbReference type="ARBA" id="ARBA00023163"/>
    </source>
</evidence>
<gene>
    <name evidence="6" type="ORF">PSACC_03740</name>
</gene>
<feature type="domain" description="HTH TFE/IIEalpha-type" evidence="5">
    <location>
        <begin position="1"/>
        <end position="76"/>
    </location>
</feature>
<dbReference type="OrthoDB" id="361102at2759"/>
<dbReference type="GO" id="GO:0006367">
    <property type="term" value="P:transcription initiation at RNA polymerase II promoter"/>
    <property type="evidence" value="ECO:0007669"/>
    <property type="project" value="InterPro"/>
</dbReference>
<keyword evidence="6" id="KW-0396">Initiation factor</keyword>
<organism evidence="6 7">
    <name type="scientific">Paramicrosporidium saccamoebae</name>
    <dbReference type="NCBI Taxonomy" id="1246581"/>
    <lineage>
        <taxon>Eukaryota</taxon>
        <taxon>Fungi</taxon>
        <taxon>Fungi incertae sedis</taxon>
        <taxon>Cryptomycota</taxon>
        <taxon>Cryptomycota incertae sedis</taxon>
        <taxon>Paramicrosporidium</taxon>
    </lineage>
</organism>
<dbReference type="InterPro" id="IPR013083">
    <property type="entry name" value="Znf_RING/FYVE/PHD"/>
</dbReference>
<dbReference type="Proteomes" id="UP000240830">
    <property type="component" value="Unassembled WGS sequence"/>
</dbReference>
<dbReference type="InterPro" id="IPR002853">
    <property type="entry name" value="TFIIE_asu"/>
</dbReference>
<dbReference type="InterPro" id="IPR024550">
    <property type="entry name" value="TFIIEa/SarR/Rpc3_HTH_dom"/>
</dbReference>
<evidence type="ECO:0000256" key="1">
    <source>
        <dbReference type="ARBA" id="ARBA00008947"/>
    </source>
</evidence>
<dbReference type="InterPro" id="IPR039997">
    <property type="entry name" value="TFE"/>
</dbReference>
<dbReference type="Pfam" id="PF02002">
    <property type="entry name" value="TFIIE_alpha"/>
    <property type="match status" value="1"/>
</dbReference>
<name>A0A2H9TF91_9FUNG</name>
<dbReference type="InterPro" id="IPR017919">
    <property type="entry name" value="TFIIE/TFIIEa_HTH"/>
</dbReference>